<evidence type="ECO:0000313" key="1">
    <source>
        <dbReference type="EMBL" id="QDE32415.1"/>
    </source>
</evidence>
<dbReference type="KEGG" id="spol:FH971_16460"/>
<dbReference type="EMBL" id="CP041036">
    <property type="protein sequence ID" value="QDE32415.1"/>
    <property type="molecule type" value="Genomic_DNA"/>
</dbReference>
<name>A0A4Y5YIK1_9GAMM</name>
<dbReference type="AlphaFoldDB" id="A0A4Y5YIK1"/>
<gene>
    <name evidence="1" type="ORF">FH971_16460</name>
</gene>
<accession>A0A4Y5YIK1</accession>
<proteinExistence type="predicted"/>
<protein>
    <submittedName>
        <fullName evidence="1">Uncharacterized protein</fullName>
    </submittedName>
</protein>
<evidence type="ECO:0000313" key="2">
    <source>
        <dbReference type="Proteomes" id="UP000319809"/>
    </source>
</evidence>
<dbReference type="RefSeq" id="WP_140235055.1">
    <property type="nucleotide sequence ID" value="NZ_CP041036.1"/>
</dbReference>
<organism evidence="1 2">
    <name type="scientific">Shewanella polaris</name>
    <dbReference type="NCBI Taxonomy" id="2588449"/>
    <lineage>
        <taxon>Bacteria</taxon>
        <taxon>Pseudomonadati</taxon>
        <taxon>Pseudomonadota</taxon>
        <taxon>Gammaproteobacteria</taxon>
        <taxon>Alteromonadales</taxon>
        <taxon>Shewanellaceae</taxon>
        <taxon>Shewanella</taxon>
    </lineage>
</organism>
<dbReference type="Proteomes" id="UP000319809">
    <property type="component" value="Chromosome"/>
</dbReference>
<sequence length="107" mass="12358">MILTNTPTTDKQRAEHFHLVSIRFACLLATKQDPMDCERVALRIAKLERQLMHSNPSQLFSSQFENQAGELGDNLAMRYNHHTGRITIWRNTPLHQCGKVFQLRANV</sequence>
<keyword evidence="2" id="KW-1185">Reference proteome</keyword>
<reference evidence="1 2" key="1">
    <citation type="submission" date="2019-06" db="EMBL/GenBank/DDBJ databases">
        <title>The genome of Shewanella sp. SM1901.</title>
        <authorList>
            <person name="Cha Q."/>
        </authorList>
    </citation>
    <scope>NUCLEOTIDE SEQUENCE [LARGE SCALE GENOMIC DNA]</scope>
    <source>
        <strain evidence="1 2">SM1901</strain>
    </source>
</reference>